<evidence type="ECO:0000259" key="8">
    <source>
        <dbReference type="SMART" id="SM00905"/>
    </source>
</evidence>
<feature type="domain" description="Dihydroneopterin aldolase/epimerase" evidence="8">
    <location>
        <begin position="10"/>
        <end position="122"/>
    </location>
</feature>
<evidence type="ECO:0000313" key="10">
    <source>
        <dbReference type="Proteomes" id="UP000075420"/>
    </source>
</evidence>
<evidence type="ECO:0000256" key="2">
    <source>
        <dbReference type="ARBA" id="ARBA00005013"/>
    </source>
</evidence>
<dbReference type="PANTHER" id="PTHR42844:SF1">
    <property type="entry name" value="DIHYDRONEOPTERIN ALDOLASE 1-RELATED"/>
    <property type="match status" value="1"/>
</dbReference>
<evidence type="ECO:0000256" key="4">
    <source>
        <dbReference type="ARBA" id="ARBA00013043"/>
    </source>
</evidence>
<name>A0A150PCJ0_SORCE</name>
<comment type="catalytic activity">
    <reaction evidence="1">
        <text>7,8-dihydroneopterin = 6-hydroxymethyl-7,8-dihydropterin + glycolaldehyde</text>
        <dbReference type="Rhea" id="RHEA:10540"/>
        <dbReference type="ChEBI" id="CHEBI:17001"/>
        <dbReference type="ChEBI" id="CHEBI:17071"/>
        <dbReference type="ChEBI" id="CHEBI:44841"/>
        <dbReference type="EC" id="4.1.2.25"/>
    </reaction>
</comment>
<dbReference type="SUPFAM" id="SSF55620">
    <property type="entry name" value="Tetrahydrobiopterin biosynthesis enzymes-like"/>
    <property type="match status" value="1"/>
</dbReference>
<reference evidence="9 10" key="1">
    <citation type="submission" date="2014-02" db="EMBL/GenBank/DDBJ databases">
        <title>The small core and large imbalanced accessory genome model reveals a collaborative survival strategy of Sorangium cellulosum strains in nature.</title>
        <authorList>
            <person name="Han K."/>
            <person name="Peng R."/>
            <person name="Blom J."/>
            <person name="Li Y.-Z."/>
        </authorList>
    </citation>
    <scope>NUCLEOTIDE SEQUENCE [LARGE SCALE GENOMIC DNA]</scope>
    <source>
        <strain evidence="9 10">So0157-25</strain>
    </source>
</reference>
<keyword evidence="5" id="KW-0289">Folate biosynthesis</keyword>
<dbReference type="InterPro" id="IPR006156">
    <property type="entry name" value="Dihydroneopterin_aldolase"/>
</dbReference>
<organism evidence="9 10">
    <name type="scientific">Sorangium cellulosum</name>
    <name type="common">Polyangium cellulosum</name>
    <dbReference type="NCBI Taxonomy" id="56"/>
    <lineage>
        <taxon>Bacteria</taxon>
        <taxon>Pseudomonadati</taxon>
        <taxon>Myxococcota</taxon>
        <taxon>Polyangia</taxon>
        <taxon>Polyangiales</taxon>
        <taxon>Polyangiaceae</taxon>
        <taxon>Sorangium</taxon>
    </lineage>
</organism>
<evidence type="ECO:0000256" key="5">
    <source>
        <dbReference type="ARBA" id="ARBA00022909"/>
    </source>
</evidence>
<dbReference type="PANTHER" id="PTHR42844">
    <property type="entry name" value="DIHYDRONEOPTERIN ALDOLASE 1-RELATED"/>
    <property type="match status" value="1"/>
</dbReference>
<sequence>MESVIQSYRIRLDGIRFRAKHGVSRAERDLPQDFVVCLEVELPIALLPRTDARARVFDYDRLASLVVDAGTSASYKLLETLAERIIARVLDDTPALRVTVQVKKFGPPTSVSVDAASVELSGKKRG</sequence>
<comment type="similarity">
    <text evidence="3">Belongs to the DHNA family.</text>
</comment>
<protein>
    <recommendedName>
        <fullName evidence="4">dihydroneopterin aldolase</fullName>
        <ecNumber evidence="4">4.1.2.25</ecNumber>
    </recommendedName>
    <alternativeName>
        <fullName evidence="7">7,8-dihydroneopterin aldolase</fullName>
    </alternativeName>
</protein>
<dbReference type="Gene3D" id="3.30.1130.10">
    <property type="match status" value="1"/>
</dbReference>
<dbReference type="SMART" id="SM00905">
    <property type="entry name" value="FolB"/>
    <property type="match status" value="1"/>
</dbReference>
<evidence type="ECO:0000256" key="6">
    <source>
        <dbReference type="ARBA" id="ARBA00023239"/>
    </source>
</evidence>
<evidence type="ECO:0000256" key="7">
    <source>
        <dbReference type="ARBA" id="ARBA00032903"/>
    </source>
</evidence>
<gene>
    <name evidence="9" type="ORF">BE08_32125</name>
</gene>
<dbReference type="InterPro" id="IPR006157">
    <property type="entry name" value="FolB_dom"/>
</dbReference>
<comment type="caution">
    <text evidence="9">The sequence shown here is derived from an EMBL/GenBank/DDBJ whole genome shotgun (WGS) entry which is preliminary data.</text>
</comment>
<evidence type="ECO:0000313" key="9">
    <source>
        <dbReference type="EMBL" id="KYF53366.1"/>
    </source>
</evidence>
<dbReference type="GO" id="GO:0004150">
    <property type="term" value="F:dihydroneopterin aldolase activity"/>
    <property type="evidence" value="ECO:0007669"/>
    <property type="project" value="UniProtKB-EC"/>
</dbReference>
<accession>A0A150PCJ0</accession>
<dbReference type="GO" id="GO:0046656">
    <property type="term" value="P:folic acid biosynthetic process"/>
    <property type="evidence" value="ECO:0007669"/>
    <property type="project" value="UniProtKB-KW"/>
</dbReference>
<proteinExistence type="inferred from homology"/>
<dbReference type="Pfam" id="PF02152">
    <property type="entry name" value="FolB"/>
    <property type="match status" value="1"/>
</dbReference>
<evidence type="ECO:0000256" key="3">
    <source>
        <dbReference type="ARBA" id="ARBA00005708"/>
    </source>
</evidence>
<evidence type="ECO:0000256" key="1">
    <source>
        <dbReference type="ARBA" id="ARBA00001353"/>
    </source>
</evidence>
<dbReference type="AlphaFoldDB" id="A0A150PCJ0"/>
<keyword evidence="6" id="KW-0456">Lyase</keyword>
<dbReference type="GO" id="GO:0005737">
    <property type="term" value="C:cytoplasm"/>
    <property type="evidence" value="ECO:0007669"/>
    <property type="project" value="TreeGrafter"/>
</dbReference>
<dbReference type="Proteomes" id="UP000075420">
    <property type="component" value="Unassembled WGS sequence"/>
</dbReference>
<dbReference type="NCBIfam" id="TIGR00526">
    <property type="entry name" value="folB_dom"/>
    <property type="match status" value="1"/>
</dbReference>
<dbReference type="InterPro" id="IPR043133">
    <property type="entry name" value="GTP-CH-I_C/QueF"/>
</dbReference>
<dbReference type="EC" id="4.1.2.25" evidence="4"/>
<comment type="pathway">
    <text evidence="2">Cofactor biosynthesis; tetrahydrofolate biosynthesis; 2-amino-4-hydroxy-6-hydroxymethyl-7,8-dihydropteridine diphosphate from 7,8-dihydroneopterin triphosphate: step 3/4.</text>
</comment>
<dbReference type="EMBL" id="JELY01002171">
    <property type="protein sequence ID" value="KYF53366.1"/>
    <property type="molecule type" value="Genomic_DNA"/>
</dbReference>